<proteinExistence type="predicted"/>
<comment type="caution">
    <text evidence="1">The sequence shown here is derived from an EMBL/GenBank/DDBJ whole genome shotgun (WGS) entry which is preliminary data.</text>
</comment>
<gene>
    <name evidence="1" type="ORF">QX233_09830</name>
</gene>
<reference evidence="1" key="1">
    <citation type="submission" date="2023-06" db="EMBL/GenBank/DDBJ databases">
        <title>Two Chryseobacterium gambrini strains from China.</title>
        <authorList>
            <person name="Zeng J."/>
            <person name="Wu Y."/>
        </authorList>
    </citation>
    <scope>NUCLEOTIDE SEQUENCE</scope>
    <source>
        <strain evidence="1">SQ219</strain>
    </source>
</reference>
<dbReference type="AlphaFoldDB" id="A0AAJ1R473"/>
<dbReference type="RefSeq" id="WP_262899424.1">
    <property type="nucleotide sequence ID" value="NZ_JAUHGV010000009.1"/>
</dbReference>
<evidence type="ECO:0000313" key="2">
    <source>
        <dbReference type="Proteomes" id="UP001225933"/>
    </source>
</evidence>
<sequence length="42" mass="4896">MNREINIKEIIDFIKLSLHEGSALRSTLDTIKSGEWKGKPYY</sequence>
<organism evidence="1 2">
    <name type="scientific">Chryseobacterium gambrini</name>
    <dbReference type="NCBI Taxonomy" id="373672"/>
    <lineage>
        <taxon>Bacteria</taxon>
        <taxon>Pseudomonadati</taxon>
        <taxon>Bacteroidota</taxon>
        <taxon>Flavobacteriia</taxon>
        <taxon>Flavobacteriales</taxon>
        <taxon>Weeksellaceae</taxon>
        <taxon>Chryseobacterium group</taxon>
        <taxon>Chryseobacterium</taxon>
    </lineage>
</organism>
<protein>
    <submittedName>
        <fullName evidence="1">Uncharacterized protein</fullName>
    </submittedName>
</protein>
<dbReference type="EMBL" id="JAUHGV010000009">
    <property type="protein sequence ID" value="MDN4012760.1"/>
    <property type="molecule type" value="Genomic_DNA"/>
</dbReference>
<accession>A0AAJ1R473</accession>
<dbReference type="Proteomes" id="UP001225933">
    <property type="component" value="Unassembled WGS sequence"/>
</dbReference>
<evidence type="ECO:0000313" key="1">
    <source>
        <dbReference type="EMBL" id="MDN4012760.1"/>
    </source>
</evidence>
<name>A0AAJ1R473_9FLAO</name>